<keyword evidence="3" id="KW-1185">Reference proteome</keyword>
<dbReference type="Proteomes" id="UP000324222">
    <property type="component" value="Unassembled WGS sequence"/>
</dbReference>
<evidence type="ECO:0000313" key="2">
    <source>
        <dbReference type="EMBL" id="MPC56356.1"/>
    </source>
</evidence>
<dbReference type="AlphaFoldDB" id="A0A5B7GFK3"/>
<feature type="compositionally biased region" description="Polar residues" evidence="1">
    <location>
        <begin position="73"/>
        <end position="91"/>
    </location>
</feature>
<organism evidence="2 3">
    <name type="scientific">Portunus trituberculatus</name>
    <name type="common">Swimming crab</name>
    <name type="synonym">Neptunus trituberculatus</name>
    <dbReference type="NCBI Taxonomy" id="210409"/>
    <lineage>
        <taxon>Eukaryota</taxon>
        <taxon>Metazoa</taxon>
        <taxon>Ecdysozoa</taxon>
        <taxon>Arthropoda</taxon>
        <taxon>Crustacea</taxon>
        <taxon>Multicrustacea</taxon>
        <taxon>Malacostraca</taxon>
        <taxon>Eumalacostraca</taxon>
        <taxon>Eucarida</taxon>
        <taxon>Decapoda</taxon>
        <taxon>Pleocyemata</taxon>
        <taxon>Brachyura</taxon>
        <taxon>Eubrachyura</taxon>
        <taxon>Portunoidea</taxon>
        <taxon>Portunidae</taxon>
        <taxon>Portuninae</taxon>
        <taxon>Portunus</taxon>
    </lineage>
</organism>
<name>A0A5B7GFK3_PORTR</name>
<reference evidence="2 3" key="1">
    <citation type="submission" date="2019-05" db="EMBL/GenBank/DDBJ databases">
        <title>Another draft genome of Portunus trituberculatus and its Hox gene families provides insights of decapod evolution.</title>
        <authorList>
            <person name="Jeong J.-H."/>
            <person name="Song I."/>
            <person name="Kim S."/>
            <person name="Choi T."/>
            <person name="Kim D."/>
            <person name="Ryu S."/>
            <person name="Kim W."/>
        </authorList>
    </citation>
    <scope>NUCLEOTIDE SEQUENCE [LARGE SCALE GENOMIC DNA]</scope>
    <source>
        <tissue evidence="2">Muscle</tissue>
    </source>
</reference>
<evidence type="ECO:0000313" key="3">
    <source>
        <dbReference type="Proteomes" id="UP000324222"/>
    </source>
</evidence>
<sequence>MDTPRGRVNIKGPEPRVSFIFRAQRAPIHEPRDAAAPRHGATKNMKSTKRRMKVEMRGGRPATYRQESEDPQDISSDKTSPCSMRGVSSGTLDADVHTWSTNTTDYDGGASCSSSGAAFTSYHGVSGSYRTLDSGGSYLCSDLD</sequence>
<feature type="compositionally biased region" description="Basic and acidic residues" evidence="1">
    <location>
        <begin position="27"/>
        <end position="36"/>
    </location>
</feature>
<accession>A0A5B7GFK3</accession>
<feature type="region of interest" description="Disordered" evidence="1">
    <location>
        <begin position="24"/>
        <end position="94"/>
    </location>
</feature>
<dbReference type="EMBL" id="VSRR010013870">
    <property type="protein sequence ID" value="MPC56356.1"/>
    <property type="molecule type" value="Genomic_DNA"/>
</dbReference>
<evidence type="ECO:0000256" key="1">
    <source>
        <dbReference type="SAM" id="MobiDB-lite"/>
    </source>
</evidence>
<gene>
    <name evidence="2" type="ORF">E2C01_050312</name>
</gene>
<proteinExistence type="predicted"/>
<comment type="caution">
    <text evidence="2">The sequence shown here is derived from an EMBL/GenBank/DDBJ whole genome shotgun (WGS) entry which is preliminary data.</text>
</comment>
<protein>
    <submittedName>
        <fullName evidence="2">Uncharacterized protein</fullName>
    </submittedName>
</protein>